<dbReference type="AlphaFoldDB" id="A0A915YCT7"/>
<gene>
    <name evidence="2" type="ORF">AsAng_0014020</name>
</gene>
<name>A0A915YCT7_9BACT</name>
<evidence type="ECO:0000313" key="2">
    <source>
        <dbReference type="EMBL" id="BDS10693.1"/>
    </source>
</evidence>
<dbReference type="Proteomes" id="UP001060919">
    <property type="component" value="Chromosome"/>
</dbReference>
<protein>
    <submittedName>
        <fullName evidence="2">Uncharacterized protein</fullName>
    </submittedName>
</protein>
<keyword evidence="1" id="KW-1133">Transmembrane helix</keyword>
<accession>A0A915YCT7</accession>
<dbReference type="RefSeq" id="WP_264791967.1">
    <property type="nucleotide sequence ID" value="NZ_AP026867.1"/>
</dbReference>
<dbReference type="KEGG" id="aup:AsAng_0014020"/>
<organism evidence="2 3">
    <name type="scientific">Aureispira anguillae</name>
    <dbReference type="NCBI Taxonomy" id="2864201"/>
    <lineage>
        <taxon>Bacteria</taxon>
        <taxon>Pseudomonadati</taxon>
        <taxon>Bacteroidota</taxon>
        <taxon>Saprospiria</taxon>
        <taxon>Saprospirales</taxon>
        <taxon>Saprospiraceae</taxon>
        <taxon>Aureispira</taxon>
    </lineage>
</organism>
<keyword evidence="1" id="KW-0472">Membrane</keyword>
<proteinExistence type="predicted"/>
<evidence type="ECO:0000256" key="1">
    <source>
        <dbReference type="SAM" id="Phobius"/>
    </source>
</evidence>
<keyword evidence="1" id="KW-0812">Transmembrane</keyword>
<feature type="transmembrane region" description="Helical" evidence="1">
    <location>
        <begin position="12"/>
        <end position="30"/>
    </location>
</feature>
<dbReference type="EMBL" id="AP026867">
    <property type="protein sequence ID" value="BDS10693.1"/>
    <property type="molecule type" value="Genomic_DNA"/>
</dbReference>
<sequence length="145" mass="17223">MKFERNYNFLKAFKVAALVLFVPILIVAFILFSIEGLVYVILVALFAYLYYNHKVLEANESVFKILLHDDYAEIHYSKEKMAEITYNSMRMAVSYDCFYLISENNLIDKCCIFMERDWDDYTEILDFLLDKNIKKFKLTNRGFGI</sequence>
<keyword evidence="3" id="KW-1185">Reference proteome</keyword>
<reference evidence="2" key="1">
    <citation type="submission" date="2022-09" db="EMBL/GenBank/DDBJ databases">
        <title>Aureispira anguillicida sp. nov., isolated from Leptocephalus of Japanese eel Anguilla japonica.</title>
        <authorList>
            <person name="Yuasa K."/>
            <person name="Mekata T."/>
            <person name="Ikunari K."/>
        </authorList>
    </citation>
    <scope>NUCLEOTIDE SEQUENCE</scope>
    <source>
        <strain evidence="2">EL160426</strain>
    </source>
</reference>
<evidence type="ECO:0000313" key="3">
    <source>
        <dbReference type="Proteomes" id="UP001060919"/>
    </source>
</evidence>